<evidence type="ECO:0000256" key="4">
    <source>
        <dbReference type="ARBA" id="ARBA00022723"/>
    </source>
</evidence>
<dbReference type="Pfam" id="PF00127">
    <property type="entry name" value="Copper-bind"/>
    <property type="match status" value="1"/>
</dbReference>
<proteinExistence type="predicted"/>
<feature type="signal peptide" evidence="9">
    <location>
        <begin position="1"/>
        <end position="27"/>
    </location>
</feature>
<accession>A0ABW6NCS4</accession>
<evidence type="ECO:0000256" key="5">
    <source>
        <dbReference type="ARBA" id="ARBA00022764"/>
    </source>
</evidence>
<keyword evidence="4" id="KW-0479">Metal-binding</keyword>
<keyword evidence="9" id="KW-0732">Signal</keyword>
<organism evidence="11 12">
    <name type="scientific">Nocardia africana</name>
    <dbReference type="NCBI Taxonomy" id="134964"/>
    <lineage>
        <taxon>Bacteria</taxon>
        <taxon>Bacillati</taxon>
        <taxon>Actinomycetota</taxon>
        <taxon>Actinomycetes</taxon>
        <taxon>Mycobacteriales</taxon>
        <taxon>Nocardiaceae</taxon>
        <taxon>Nocardia</taxon>
    </lineage>
</organism>
<evidence type="ECO:0000256" key="1">
    <source>
        <dbReference type="ARBA" id="ARBA00001935"/>
    </source>
</evidence>
<keyword evidence="5" id="KW-0574">Periplasm</keyword>
<keyword evidence="6" id="KW-0249">Electron transport</keyword>
<comment type="subcellular location">
    <subcellularLocation>
        <location evidence="2">Periplasm</location>
    </subcellularLocation>
</comment>
<reference evidence="11 12" key="1">
    <citation type="submission" date="2024-10" db="EMBL/GenBank/DDBJ databases">
        <title>The Natural Products Discovery Center: Release of the First 8490 Sequenced Strains for Exploring Actinobacteria Biosynthetic Diversity.</title>
        <authorList>
            <person name="Kalkreuter E."/>
            <person name="Kautsar S.A."/>
            <person name="Yang D."/>
            <person name="Bader C.D."/>
            <person name="Teijaro C.N."/>
            <person name="Fluegel L."/>
            <person name="Davis C.M."/>
            <person name="Simpson J.R."/>
            <person name="Lauterbach L."/>
            <person name="Steele A.D."/>
            <person name="Gui C."/>
            <person name="Meng S."/>
            <person name="Li G."/>
            <person name="Viehrig K."/>
            <person name="Ye F."/>
            <person name="Su P."/>
            <person name="Kiefer A.F."/>
            <person name="Nichols A."/>
            <person name="Cepeda A.J."/>
            <person name="Yan W."/>
            <person name="Fan B."/>
            <person name="Jiang Y."/>
            <person name="Adhikari A."/>
            <person name="Zheng C.-J."/>
            <person name="Schuster L."/>
            <person name="Cowan T.M."/>
            <person name="Smanski M.J."/>
            <person name="Chevrette M.G."/>
            <person name="De Carvalho L.P.S."/>
            <person name="Shen B."/>
        </authorList>
    </citation>
    <scope>NUCLEOTIDE SEQUENCE [LARGE SCALE GENOMIC DNA]</scope>
    <source>
        <strain evidence="11 12">NPDC004550</strain>
    </source>
</reference>
<dbReference type="InterPro" id="IPR052721">
    <property type="entry name" value="ET_Amicyanin"/>
</dbReference>
<dbReference type="InterPro" id="IPR008972">
    <property type="entry name" value="Cupredoxin"/>
</dbReference>
<dbReference type="Proteomes" id="UP001601521">
    <property type="component" value="Unassembled WGS sequence"/>
</dbReference>
<evidence type="ECO:0000313" key="12">
    <source>
        <dbReference type="Proteomes" id="UP001601521"/>
    </source>
</evidence>
<dbReference type="PRINTS" id="PR00155">
    <property type="entry name" value="AMICYANIN"/>
</dbReference>
<keyword evidence="12" id="KW-1185">Reference proteome</keyword>
<sequence>MAHSTVRHRAARLLPTAGALVAAVLIAGCGSNTTTSTPSTTTSVATPPGTAAASPTSAQPASVTVHVEDMKFSPDAVTVQAGDTVTWKFSDKVPHAVQGIGDAAMGINSPIFTGGEWSHTFAVPGVYRYLCPLHPEMRGTVTVR</sequence>
<dbReference type="InterPro" id="IPR000923">
    <property type="entry name" value="BlueCu_1"/>
</dbReference>
<evidence type="ECO:0000259" key="10">
    <source>
        <dbReference type="Pfam" id="PF00127"/>
    </source>
</evidence>
<name>A0ABW6NCS4_9NOCA</name>
<dbReference type="InterPro" id="IPR002386">
    <property type="entry name" value="Amicyanin/Pseudoazurin"/>
</dbReference>
<keyword evidence="3" id="KW-0813">Transport</keyword>
<dbReference type="EMBL" id="JBIALX010000001">
    <property type="protein sequence ID" value="MFF0452392.1"/>
    <property type="molecule type" value="Genomic_DNA"/>
</dbReference>
<evidence type="ECO:0000256" key="3">
    <source>
        <dbReference type="ARBA" id="ARBA00022448"/>
    </source>
</evidence>
<feature type="chain" id="PRO_5046401846" evidence="9">
    <location>
        <begin position="28"/>
        <end position="144"/>
    </location>
</feature>
<dbReference type="PANTHER" id="PTHR36507:SF1">
    <property type="entry name" value="BLL1555 PROTEIN"/>
    <property type="match status" value="1"/>
</dbReference>
<evidence type="ECO:0000256" key="2">
    <source>
        <dbReference type="ARBA" id="ARBA00004418"/>
    </source>
</evidence>
<feature type="region of interest" description="Disordered" evidence="8">
    <location>
        <begin position="35"/>
        <end position="57"/>
    </location>
</feature>
<dbReference type="SUPFAM" id="SSF49503">
    <property type="entry name" value="Cupredoxins"/>
    <property type="match status" value="1"/>
</dbReference>
<dbReference type="RefSeq" id="WP_387248778.1">
    <property type="nucleotide sequence ID" value="NZ_JBIALX010000001.1"/>
</dbReference>
<keyword evidence="7" id="KW-0186">Copper</keyword>
<feature type="domain" description="Blue (type 1) copper" evidence="10">
    <location>
        <begin position="62"/>
        <end position="143"/>
    </location>
</feature>
<evidence type="ECO:0000256" key="7">
    <source>
        <dbReference type="ARBA" id="ARBA00023008"/>
    </source>
</evidence>
<dbReference type="PROSITE" id="PS51257">
    <property type="entry name" value="PROKAR_LIPOPROTEIN"/>
    <property type="match status" value="1"/>
</dbReference>
<gene>
    <name evidence="11" type="ORF">ACFYTH_03365</name>
</gene>
<comment type="caution">
    <text evidence="11">The sequence shown here is derived from an EMBL/GenBank/DDBJ whole genome shotgun (WGS) entry which is preliminary data.</text>
</comment>
<dbReference type="Gene3D" id="2.60.40.420">
    <property type="entry name" value="Cupredoxins - blue copper proteins"/>
    <property type="match status" value="1"/>
</dbReference>
<comment type="cofactor">
    <cofactor evidence="1">
        <name>Cu cation</name>
        <dbReference type="ChEBI" id="CHEBI:23378"/>
    </cofactor>
</comment>
<evidence type="ECO:0000256" key="6">
    <source>
        <dbReference type="ARBA" id="ARBA00022982"/>
    </source>
</evidence>
<evidence type="ECO:0000313" key="11">
    <source>
        <dbReference type="EMBL" id="MFF0452392.1"/>
    </source>
</evidence>
<evidence type="ECO:0000256" key="8">
    <source>
        <dbReference type="SAM" id="MobiDB-lite"/>
    </source>
</evidence>
<dbReference type="PANTHER" id="PTHR36507">
    <property type="entry name" value="BLL1555 PROTEIN"/>
    <property type="match status" value="1"/>
</dbReference>
<evidence type="ECO:0000256" key="9">
    <source>
        <dbReference type="SAM" id="SignalP"/>
    </source>
</evidence>
<protein>
    <submittedName>
        <fullName evidence="11">Plastocyanin/azurin family copper-binding protein</fullName>
    </submittedName>
</protein>